<keyword evidence="6" id="KW-0472">Membrane</keyword>
<dbReference type="EMBL" id="QLLL01000001">
    <property type="protein sequence ID" value="RAJ10826.1"/>
    <property type="molecule type" value="Genomic_DNA"/>
</dbReference>
<dbReference type="GO" id="GO:0046933">
    <property type="term" value="F:proton-transporting ATP synthase activity, rotational mechanism"/>
    <property type="evidence" value="ECO:0007669"/>
    <property type="project" value="InterPro"/>
</dbReference>
<evidence type="ECO:0000256" key="5">
    <source>
        <dbReference type="ARBA" id="ARBA00023065"/>
    </source>
</evidence>
<comment type="subcellular location">
    <subcellularLocation>
        <location evidence="2">Endomembrane system</location>
        <topology evidence="2">Peripheral membrane protein</topology>
    </subcellularLocation>
</comment>
<comment type="subunit">
    <text evidence="9">F-type ATPases have 2 components, CF(1) - the catalytic core - and CF(0) - the membrane proton channel. CF(1) has five subunits: alpha(3), beta(3), gamma(1), delta(1), epsilon(1). CF(0) has three main subunits: a, b and c.</text>
</comment>
<dbReference type="RefSeq" id="WP_111595953.1">
    <property type="nucleotide sequence ID" value="NZ_QLLL01000001.1"/>
</dbReference>
<evidence type="ECO:0000256" key="8">
    <source>
        <dbReference type="ARBA" id="ARBA00023310"/>
    </source>
</evidence>
<evidence type="ECO:0000313" key="12">
    <source>
        <dbReference type="Proteomes" id="UP000249547"/>
    </source>
</evidence>
<keyword evidence="7 9" id="KW-0139">CF(1)</keyword>
<dbReference type="AlphaFoldDB" id="A0A327R207"/>
<dbReference type="NCBIfam" id="TIGR01216">
    <property type="entry name" value="ATP_synt_epsi"/>
    <property type="match status" value="1"/>
</dbReference>
<dbReference type="PANTHER" id="PTHR13822:SF10">
    <property type="entry name" value="ATP SYNTHASE EPSILON CHAIN, CHLOROPLASTIC"/>
    <property type="match status" value="1"/>
</dbReference>
<comment type="function">
    <text evidence="1">Produces ATP from ADP in the presence of a proton gradient across the membrane.</text>
</comment>
<sequence length="83" mass="8850">MLLEILTPERKLYTGEVYGVQLPGIDGSFEILDKHAPLIAALGTGSMKVLKDKNSADNYTISGGFVEVLNNKATVLVEGASVK</sequence>
<dbReference type="InterPro" id="IPR036771">
    <property type="entry name" value="ATPsynth_dsu/esu_N"/>
</dbReference>
<keyword evidence="4 9" id="KW-0813">Transport</keyword>
<evidence type="ECO:0000256" key="4">
    <source>
        <dbReference type="ARBA" id="ARBA00022448"/>
    </source>
</evidence>
<evidence type="ECO:0000259" key="10">
    <source>
        <dbReference type="Pfam" id="PF02823"/>
    </source>
</evidence>
<gene>
    <name evidence="11" type="ORF">LX64_00433</name>
</gene>
<comment type="similarity">
    <text evidence="3 9">Belongs to the ATPase epsilon chain family.</text>
</comment>
<dbReference type="Pfam" id="PF02823">
    <property type="entry name" value="ATP-synt_DE_N"/>
    <property type="match status" value="1"/>
</dbReference>
<dbReference type="Proteomes" id="UP000249547">
    <property type="component" value="Unassembled WGS sequence"/>
</dbReference>
<dbReference type="CDD" id="cd12152">
    <property type="entry name" value="F1-ATPase_delta"/>
    <property type="match status" value="1"/>
</dbReference>
<evidence type="ECO:0000256" key="9">
    <source>
        <dbReference type="RuleBase" id="RU003656"/>
    </source>
</evidence>
<comment type="caution">
    <text evidence="11">The sequence shown here is derived from an EMBL/GenBank/DDBJ whole genome shotgun (WGS) entry which is preliminary data.</text>
</comment>
<accession>A0A327R207</accession>
<dbReference type="GO" id="GO:0012505">
    <property type="term" value="C:endomembrane system"/>
    <property type="evidence" value="ECO:0007669"/>
    <property type="project" value="UniProtKB-SubCell"/>
</dbReference>
<keyword evidence="8 9" id="KW-0066">ATP synthesis</keyword>
<dbReference type="InterPro" id="IPR001469">
    <property type="entry name" value="ATP_synth_F1_dsu/esu"/>
</dbReference>
<protein>
    <submittedName>
        <fullName evidence="11">F-type H+-transporting ATPase subunit epsilon</fullName>
    </submittedName>
</protein>
<proteinExistence type="inferred from homology"/>
<evidence type="ECO:0000256" key="6">
    <source>
        <dbReference type="ARBA" id="ARBA00023136"/>
    </source>
</evidence>
<feature type="domain" description="ATP synthase F1 complex delta/epsilon subunit N-terminal" evidence="10">
    <location>
        <begin position="3"/>
        <end position="80"/>
    </location>
</feature>
<dbReference type="SUPFAM" id="SSF51344">
    <property type="entry name" value="Epsilon subunit of F1F0-ATP synthase N-terminal domain"/>
    <property type="match status" value="1"/>
</dbReference>
<evidence type="ECO:0000256" key="7">
    <source>
        <dbReference type="ARBA" id="ARBA00023196"/>
    </source>
</evidence>
<dbReference type="Gene3D" id="2.60.15.10">
    <property type="entry name" value="F0F1 ATP synthase delta/epsilon subunit, N-terminal"/>
    <property type="match status" value="1"/>
</dbReference>
<evidence type="ECO:0000313" key="11">
    <source>
        <dbReference type="EMBL" id="RAJ10826.1"/>
    </source>
</evidence>
<organism evidence="11 12">
    <name type="scientific">Chitinophaga skermanii</name>
    <dbReference type="NCBI Taxonomy" id="331697"/>
    <lineage>
        <taxon>Bacteria</taxon>
        <taxon>Pseudomonadati</taxon>
        <taxon>Bacteroidota</taxon>
        <taxon>Chitinophagia</taxon>
        <taxon>Chitinophagales</taxon>
        <taxon>Chitinophagaceae</taxon>
        <taxon>Chitinophaga</taxon>
    </lineage>
</organism>
<evidence type="ECO:0000256" key="1">
    <source>
        <dbReference type="ARBA" id="ARBA00003543"/>
    </source>
</evidence>
<evidence type="ECO:0000256" key="2">
    <source>
        <dbReference type="ARBA" id="ARBA00004184"/>
    </source>
</evidence>
<dbReference type="GO" id="GO:0045259">
    <property type="term" value="C:proton-transporting ATP synthase complex"/>
    <property type="evidence" value="ECO:0007669"/>
    <property type="project" value="UniProtKB-KW"/>
</dbReference>
<keyword evidence="5 9" id="KW-0406">Ion transport</keyword>
<dbReference type="InterPro" id="IPR020546">
    <property type="entry name" value="ATP_synth_F1_dsu/esu_N"/>
</dbReference>
<evidence type="ECO:0000256" key="3">
    <source>
        <dbReference type="ARBA" id="ARBA00005712"/>
    </source>
</evidence>
<name>A0A327R207_9BACT</name>
<keyword evidence="12" id="KW-1185">Reference proteome</keyword>
<dbReference type="OrthoDB" id="5294255at2"/>
<dbReference type="PANTHER" id="PTHR13822">
    <property type="entry name" value="ATP SYNTHASE DELTA/EPSILON CHAIN"/>
    <property type="match status" value="1"/>
</dbReference>
<reference evidence="11 12" key="1">
    <citation type="submission" date="2018-06" db="EMBL/GenBank/DDBJ databases">
        <title>Genomic Encyclopedia of Archaeal and Bacterial Type Strains, Phase II (KMG-II): from individual species to whole genera.</title>
        <authorList>
            <person name="Goeker M."/>
        </authorList>
    </citation>
    <scope>NUCLEOTIDE SEQUENCE [LARGE SCALE GENOMIC DNA]</scope>
    <source>
        <strain evidence="11 12">DSM 23857</strain>
    </source>
</reference>